<dbReference type="PANTHER" id="PTHR43734">
    <property type="entry name" value="PHYTOENE DESATURASE"/>
    <property type="match status" value="1"/>
</dbReference>
<evidence type="ECO:0000313" key="2">
    <source>
        <dbReference type="Proteomes" id="UP001165090"/>
    </source>
</evidence>
<reference evidence="1 2" key="1">
    <citation type="journal article" date="2023" name="IScience">
        <title>Expanded male sex-determining region conserved during the evolution of homothallism in the green alga Volvox.</title>
        <authorList>
            <person name="Yamamoto K."/>
            <person name="Matsuzaki R."/>
            <person name="Mahakham W."/>
            <person name="Heman W."/>
            <person name="Sekimoto H."/>
            <person name="Kawachi M."/>
            <person name="Minakuchi Y."/>
            <person name="Toyoda A."/>
            <person name="Nozaki H."/>
        </authorList>
    </citation>
    <scope>NUCLEOTIDE SEQUENCE [LARGE SCALE GENOMIC DNA]</scope>
    <source>
        <strain evidence="1 2">NIES-4468</strain>
    </source>
</reference>
<evidence type="ECO:0008006" key="3">
    <source>
        <dbReference type="Google" id="ProtNLM"/>
    </source>
</evidence>
<dbReference type="Proteomes" id="UP001165090">
    <property type="component" value="Unassembled WGS sequence"/>
</dbReference>
<dbReference type="SUPFAM" id="SSF51905">
    <property type="entry name" value="FAD/NAD(P)-binding domain"/>
    <property type="match status" value="1"/>
</dbReference>
<dbReference type="EMBL" id="BSDZ01000020">
    <property type="protein sequence ID" value="GLI64658.1"/>
    <property type="molecule type" value="Genomic_DNA"/>
</dbReference>
<accession>A0ABQ5S589</accession>
<name>A0ABQ5S589_9CHLO</name>
<gene>
    <name evidence="1" type="ORF">VaNZ11_007986</name>
</gene>
<proteinExistence type="predicted"/>
<protein>
    <recommendedName>
        <fullName evidence="3">Phytoene desaturase</fullName>
    </recommendedName>
</protein>
<sequence length="132" mass="13623">GGGVAGASGATARPAATTAVDYSALVAAGREAVLRSLAEAGITNVRQHIVNELVIDPTEWRDRYSLAHGAAFGLSHGLTQLSVLRPGLADKQVRGLYFVGSSTRPGNGVPLTMISADLVTQKVMKDVKAGLI</sequence>
<dbReference type="PANTHER" id="PTHR43734:SF1">
    <property type="entry name" value="PHYTOENE DESATURASE"/>
    <property type="match status" value="1"/>
</dbReference>
<evidence type="ECO:0000313" key="1">
    <source>
        <dbReference type="EMBL" id="GLI64658.1"/>
    </source>
</evidence>
<organism evidence="1 2">
    <name type="scientific">Volvox africanus</name>
    <dbReference type="NCBI Taxonomy" id="51714"/>
    <lineage>
        <taxon>Eukaryota</taxon>
        <taxon>Viridiplantae</taxon>
        <taxon>Chlorophyta</taxon>
        <taxon>core chlorophytes</taxon>
        <taxon>Chlorophyceae</taxon>
        <taxon>CS clade</taxon>
        <taxon>Chlamydomonadales</taxon>
        <taxon>Volvocaceae</taxon>
        <taxon>Volvox</taxon>
    </lineage>
</organism>
<dbReference type="InterPro" id="IPR036188">
    <property type="entry name" value="FAD/NAD-bd_sf"/>
</dbReference>
<keyword evidence="2" id="KW-1185">Reference proteome</keyword>
<feature type="non-terminal residue" evidence="1">
    <location>
        <position position="1"/>
    </location>
</feature>
<comment type="caution">
    <text evidence="1">The sequence shown here is derived from an EMBL/GenBank/DDBJ whole genome shotgun (WGS) entry which is preliminary data.</text>
</comment>